<proteinExistence type="predicted"/>
<evidence type="ECO:0000256" key="4">
    <source>
        <dbReference type="ARBA" id="ARBA00022679"/>
    </source>
</evidence>
<dbReference type="PROSITE" id="PS50109">
    <property type="entry name" value="HIS_KIN"/>
    <property type="match status" value="1"/>
</dbReference>
<sequence length="534" mass="58020">MSGRLFDPAASRAVLIGTSRYSSLPPLRSVRRSLREMAAVLTDEGICRLPSRHCSVVQDPTDGNAVGRAVGKAAAEATDMLLVYYAGHGLGGLRRSQLFLALKETDPERPAFHSLAYDVLREEVLDSPAKNRVVILDCCFSGRAAAPIMAAETAALLEQLDIAGAYVLTASPANQPAITGTKITEFTSELVQMLRHGVPGAPPLLTLDVIYAHLRACMKARNLPQPRRLHTDAAGRLALAPNPLHRTLMDDVHQSREGTEAPLQGTEPDNSAPAVLLANLARRSQYLVHRLLVKLDRLERDTEDPDRLVELFELDHLASRMRRNNDNLLILADADSDVVVRQHAALHHVLRAAQSEIEQYTRINLDKIDPDIEIAAHAVNGLVCLIAELFENATAFSPPNYPVTVRARRLRSGVAIEIIDRGIGIGPTQLAEINNRLAAPPDFRVAEHRMIGLLVVARLAARHRVKVELRTAAEGGTIADVLLPATAIIDQRRPPDRTSQTPGVATAPVHAARGRAQVPGQASSDATETLKEAR</sequence>
<dbReference type="Pfam" id="PF02518">
    <property type="entry name" value="HATPase_c"/>
    <property type="match status" value="1"/>
</dbReference>
<dbReference type="SMART" id="SM00387">
    <property type="entry name" value="HATPase_c"/>
    <property type="match status" value="1"/>
</dbReference>
<keyword evidence="5" id="KW-0812">Transmembrane</keyword>
<evidence type="ECO:0000256" key="3">
    <source>
        <dbReference type="ARBA" id="ARBA00022553"/>
    </source>
</evidence>
<dbReference type="Proteomes" id="UP000578819">
    <property type="component" value="Unassembled WGS sequence"/>
</dbReference>
<reference evidence="10 11" key="1">
    <citation type="submission" date="2020-08" db="EMBL/GenBank/DDBJ databases">
        <title>Sequencing the genomes of 1000 actinobacteria strains.</title>
        <authorList>
            <person name="Klenk H.-P."/>
        </authorList>
    </citation>
    <scope>NUCLEOTIDE SEQUENCE [LARGE SCALE GENOMIC DNA]</scope>
    <source>
        <strain evidence="10 11">DSM 45886</strain>
    </source>
</reference>
<dbReference type="Gene3D" id="3.40.50.1460">
    <property type="match status" value="1"/>
</dbReference>
<keyword evidence="4" id="KW-0808">Transferase</keyword>
<evidence type="ECO:0000313" key="11">
    <source>
        <dbReference type="Proteomes" id="UP000578819"/>
    </source>
</evidence>
<dbReference type="GO" id="GO:0006508">
    <property type="term" value="P:proteolysis"/>
    <property type="evidence" value="ECO:0007669"/>
    <property type="project" value="InterPro"/>
</dbReference>
<dbReference type="InterPro" id="IPR036890">
    <property type="entry name" value="HATPase_C_sf"/>
</dbReference>
<dbReference type="SUPFAM" id="SSF55874">
    <property type="entry name" value="ATPase domain of HSP90 chaperone/DNA topoisomerase II/histidine kinase"/>
    <property type="match status" value="1"/>
</dbReference>
<dbReference type="NCBIfam" id="NF047832">
    <property type="entry name" value="caspase_w_EACC1"/>
    <property type="match status" value="1"/>
</dbReference>
<organism evidence="10 11">
    <name type="scientific">Micromonospora polyrhachis</name>
    <dbReference type="NCBI Taxonomy" id="1282883"/>
    <lineage>
        <taxon>Bacteria</taxon>
        <taxon>Bacillati</taxon>
        <taxon>Actinomycetota</taxon>
        <taxon>Actinomycetes</taxon>
        <taxon>Micromonosporales</taxon>
        <taxon>Micromonosporaceae</taxon>
        <taxon>Micromonospora</taxon>
    </lineage>
</organism>
<evidence type="ECO:0000313" key="10">
    <source>
        <dbReference type="EMBL" id="MBB4961545.1"/>
    </source>
</evidence>
<gene>
    <name evidence="10" type="ORF">FHR38_005278</name>
</gene>
<dbReference type="Pfam" id="PF00656">
    <property type="entry name" value="Peptidase_C14"/>
    <property type="match status" value="1"/>
</dbReference>
<comment type="caution">
    <text evidence="10">The sequence shown here is derived from an EMBL/GenBank/DDBJ whole genome shotgun (WGS) entry which is preliminary data.</text>
</comment>
<accession>A0A7W7SXM7</accession>
<evidence type="ECO:0000256" key="1">
    <source>
        <dbReference type="ARBA" id="ARBA00000085"/>
    </source>
</evidence>
<evidence type="ECO:0000256" key="7">
    <source>
        <dbReference type="ARBA" id="ARBA00022989"/>
    </source>
</evidence>
<evidence type="ECO:0000256" key="8">
    <source>
        <dbReference type="SAM" id="MobiDB-lite"/>
    </source>
</evidence>
<dbReference type="EMBL" id="JACHJW010000001">
    <property type="protein sequence ID" value="MBB4961545.1"/>
    <property type="molecule type" value="Genomic_DNA"/>
</dbReference>
<feature type="region of interest" description="Disordered" evidence="8">
    <location>
        <begin position="491"/>
        <end position="534"/>
    </location>
</feature>
<dbReference type="GO" id="GO:0000160">
    <property type="term" value="P:phosphorelay signal transduction system"/>
    <property type="evidence" value="ECO:0007669"/>
    <property type="project" value="TreeGrafter"/>
</dbReference>
<protein>
    <recommendedName>
        <fullName evidence="2">histidine kinase</fullName>
        <ecNumber evidence="2">2.7.13.3</ecNumber>
    </recommendedName>
</protein>
<dbReference type="GO" id="GO:0004197">
    <property type="term" value="F:cysteine-type endopeptidase activity"/>
    <property type="evidence" value="ECO:0007669"/>
    <property type="project" value="InterPro"/>
</dbReference>
<dbReference type="PANTHER" id="PTHR45436">
    <property type="entry name" value="SENSOR HISTIDINE KINASE YKOH"/>
    <property type="match status" value="1"/>
</dbReference>
<dbReference type="InterPro" id="IPR029030">
    <property type="entry name" value="Caspase-like_dom_sf"/>
</dbReference>
<dbReference type="InterPro" id="IPR050428">
    <property type="entry name" value="TCS_sensor_his_kinase"/>
</dbReference>
<dbReference type="InterPro" id="IPR003594">
    <property type="entry name" value="HATPase_dom"/>
</dbReference>
<dbReference type="PANTHER" id="PTHR45436:SF5">
    <property type="entry name" value="SENSOR HISTIDINE KINASE TRCS"/>
    <property type="match status" value="1"/>
</dbReference>
<keyword evidence="7" id="KW-1133">Transmembrane helix</keyword>
<keyword evidence="11" id="KW-1185">Reference proteome</keyword>
<dbReference type="GO" id="GO:0005886">
    <property type="term" value="C:plasma membrane"/>
    <property type="evidence" value="ECO:0007669"/>
    <property type="project" value="TreeGrafter"/>
</dbReference>
<feature type="domain" description="Histidine kinase" evidence="9">
    <location>
        <begin position="382"/>
        <end position="487"/>
    </location>
</feature>
<evidence type="ECO:0000256" key="6">
    <source>
        <dbReference type="ARBA" id="ARBA00022777"/>
    </source>
</evidence>
<keyword evidence="7" id="KW-0472">Membrane</keyword>
<name>A0A7W7SXM7_9ACTN</name>
<keyword evidence="6 10" id="KW-0418">Kinase</keyword>
<evidence type="ECO:0000256" key="2">
    <source>
        <dbReference type="ARBA" id="ARBA00012438"/>
    </source>
</evidence>
<evidence type="ECO:0000256" key="5">
    <source>
        <dbReference type="ARBA" id="ARBA00022692"/>
    </source>
</evidence>
<dbReference type="InterPro" id="IPR005467">
    <property type="entry name" value="His_kinase_dom"/>
</dbReference>
<dbReference type="GO" id="GO:0004673">
    <property type="term" value="F:protein histidine kinase activity"/>
    <property type="evidence" value="ECO:0007669"/>
    <property type="project" value="UniProtKB-EC"/>
</dbReference>
<dbReference type="SUPFAM" id="SSF52129">
    <property type="entry name" value="Caspase-like"/>
    <property type="match status" value="1"/>
</dbReference>
<comment type="catalytic activity">
    <reaction evidence="1">
        <text>ATP + protein L-histidine = ADP + protein N-phospho-L-histidine.</text>
        <dbReference type="EC" id="2.7.13.3"/>
    </reaction>
</comment>
<keyword evidence="3" id="KW-0597">Phosphoprotein</keyword>
<dbReference type="EC" id="2.7.13.3" evidence="2"/>
<evidence type="ECO:0000259" key="9">
    <source>
        <dbReference type="PROSITE" id="PS50109"/>
    </source>
</evidence>
<dbReference type="Gene3D" id="3.30.565.10">
    <property type="entry name" value="Histidine kinase-like ATPase, C-terminal domain"/>
    <property type="match status" value="1"/>
</dbReference>
<dbReference type="InterPro" id="IPR011600">
    <property type="entry name" value="Pept_C14_caspase"/>
</dbReference>
<dbReference type="AlphaFoldDB" id="A0A7W7SXM7"/>
<dbReference type="RefSeq" id="WP_184537131.1">
    <property type="nucleotide sequence ID" value="NZ_JACHJW010000001.1"/>
</dbReference>